<evidence type="ECO:0000313" key="2">
    <source>
        <dbReference type="Proteomes" id="UP000542342"/>
    </source>
</evidence>
<keyword evidence="2" id="KW-1185">Reference proteome</keyword>
<comment type="caution">
    <text evidence="1">The sequence shown here is derived from an EMBL/GenBank/DDBJ whole genome shotgun (WGS) entry which is preliminary data.</text>
</comment>
<dbReference type="RefSeq" id="WP_194536435.1">
    <property type="nucleotide sequence ID" value="NZ_JACEFB010000001.1"/>
</dbReference>
<sequence length="291" mass="32937">MPSRIAVLGITCAWLVVTGYSLWRDWEPYVRGQGPPVVAIDLADEAAQAIPARWTIWRGDQPIGRLSTHISYQEADDTFLFEHLYRQVQLSTVGVQVEVPQLDLHMRLTRNGDLVEQKMRGQMEVHVVGLRLKVSVQLAGQVVNGQLEPVVSWESPWGSGTRRLPTTPVARGQPLNPLLPVNRLANLRPGRRWQVHEDNPLQTALHEWLRSAAAEYGLSLPSAVAPAPLVGEVLSEPRTLTWDRREILCWVIEYRREETLAARTWVRCQDGKVLLQEAFGQGEHLRLVREP</sequence>
<evidence type="ECO:0000313" key="1">
    <source>
        <dbReference type="EMBL" id="MBA2225033.1"/>
    </source>
</evidence>
<protein>
    <submittedName>
        <fullName evidence="1">Uncharacterized protein</fullName>
    </submittedName>
</protein>
<accession>A0A7V9AAH0</accession>
<dbReference type="Proteomes" id="UP000542342">
    <property type="component" value="Unassembled WGS sequence"/>
</dbReference>
<reference evidence="1 2" key="1">
    <citation type="submission" date="2020-07" db="EMBL/GenBank/DDBJ databases">
        <title>Thermogemmata thermophila gen. nov., sp. nov., a novel moderate thermophilic planctomycete from a Kamchatka hot spring.</title>
        <authorList>
            <person name="Elcheninov A.G."/>
            <person name="Podosokorskaya O.A."/>
            <person name="Kovaleva O.L."/>
            <person name="Novikov A."/>
            <person name="Bonch-Osmolovskaya E.A."/>
            <person name="Toshchakov S.V."/>
            <person name="Kublanov I.V."/>
        </authorList>
    </citation>
    <scope>NUCLEOTIDE SEQUENCE [LARGE SCALE GENOMIC DNA]</scope>
    <source>
        <strain evidence="1 2">2918</strain>
    </source>
</reference>
<organism evidence="1 2">
    <name type="scientific">Thermogemmata fonticola</name>
    <dbReference type="NCBI Taxonomy" id="2755323"/>
    <lineage>
        <taxon>Bacteria</taxon>
        <taxon>Pseudomonadati</taxon>
        <taxon>Planctomycetota</taxon>
        <taxon>Planctomycetia</taxon>
        <taxon>Gemmatales</taxon>
        <taxon>Gemmataceae</taxon>
        <taxon>Thermogemmata</taxon>
    </lineage>
</organism>
<proteinExistence type="predicted"/>
<dbReference type="AlphaFoldDB" id="A0A7V9AAH0"/>
<gene>
    <name evidence="1" type="ORF">H0921_02540</name>
</gene>
<dbReference type="EMBL" id="JACEFB010000001">
    <property type="protein sequence ID" value="MBA2225033.1"/>
    <property type="molecule type" value="Genomic_DNA"/>
</dbReference>
<name>A0A7V9AAH0_9BACT</name>